<evidence type="ECO:0000259" key="1">
    <source>
        <dbReference type="Pfam" id="PF00881"/>
    </source>
</evidence>
<dbReference type="PANTHER" id="PTHR43745">
    <property type="entry name" value="NITROREDUCTASE MJ1384-RELATED"/>
    <property type="match status" value="1"/>
</dbReference>
<dbReference type="RefSeq" id="WP_386190949.1">
    <property type="nucleotide sequence ID" value="NZ_JBHSBC010000020.1"/>
</dbReference>
<reference evidence="3" key="1">
    <citation type="journal article" date="2019" name="Int. J. Syst. Evol. Microbiol.">
        <title>The Global Catalogue of Microorganisms (GCM) 10K type strain sequencing project: providing services to taxonomists for standard genome sequencing and annotation.</title>
        <authorList>
            <consortium name="The Broad Institute Genomics Platform"/>
            <consortium name="The Broad Institute Genome Sequencing Center for Infectious Disease"/>
            <person name="Wu L."/>
            <person name="Ma J."/>
        </authorList>
    </citation>
    <scope>NUCLEOTIDE SEQUENCE [LARGE SCALE GENOMIC DNA]</scope>
    <source>
        <strain evidence="3">TBRC 7912</strain>
    </source>
</reference>
<evidence type="ECO:0000313" key="3">
    <source>
        <dbReference type="Proteomes" id="UP001595698"/>
    </source>
</evidence>
<dbReference type="Gene3D" id="3.40.109.10">
    <property type="entry name" value="NADH Oxidase"/>
    <property type="match status" value="1"/>
</dbReference>
<dbReference type="EMBL" id="JBHSBC010000020">
    <property type="protein sequence ID" value="MFC3982597.1"/>
    <property type="molecule type" value="Genomic_DNA"/>
</dbReference>
<dbReference type="InterPro" id="IPR000415">
    <property type="entry name" value="Nitroreductase-like"/>
</dbReference>
<proteinExistence type="predicted"/>
<dbReference type="NCBIfam" id="TIGR03605">
    <property type="entry name" value="antibiot_sagB"/>
    <property type="match status" value="1"/>
</dbReference>
<protein>
    <submittedName>
        <fullName evidence="2">SagB/ThcOx family dehydrogenase</fullName>
    </submittedName>
</protein>
<sequence length="391" mass="43635">MTQTEFRRARTLMIYWHDGELTAENYLESRSTDEEAENAVAVNAQAVELLEHFTDWTTVEKVASDLGEFDQDSVREAVLALAEAGLLVERGAEEREERFLDAWRDWGEEARFFHFGTRNTIYTGDSLEQRRADAGWVRRTGGPPPAVFKSYPDAPRVYLPRAFLPLAEPYGQVLTRRRTHRVFTGEPVSLAQLSTALFYTFAPMQLYDAGDLGTLILRTSPCGGARHELEGYVAVLDVQDVPPGLYHYNAEAHALELVDPDFDRARLHRVTYESEMCTPSAFVCFVTVVFERTMYKYRHSRALRVTLLSAGHLGQTFVLTSTAVGLGAWQSAAFRDEELDEALGVDGFSEGVLYMFGAGNPVLGETGMPEGIARAGLTDPNRLVKRHPAAG</sequence>
<gene>
    <name evidence="2" type="ORF">ACFOYY_20815</name>
</gene>
<evidence type="ECO:0000313" key="2">
    <source>
        <dbReference type="EMBL" id="MFC3982597.1"/>
    </source>
</evidence>
<dbReference type="PANTHER" id="PTHR43745:SF2">
    <property type="entry name" value="NITROREDUCTASE MJ1384-RELATED"/>
    <property type="match status" value="1"/>
</dbReference>
<comment type="caution">
    <text evidence="2">The sequence shown here is derived from an EMBL/GenBank/DDBJ whole genome shotgun (WGS) entry which is preliminary data.</text>
</comment>
<accession>A0ABV8F5L6</accession>
<dbReference type="InterPro" id="IPR052544">
    <property type="entry name" value="Bacteriocin_Proc_Enz"/>
</dbReference>
<dbReference type="InterPro" id="IPR029479">
    <property type="entry name" value="Nitroreductase"/>
</dbReference>
<keyword evidence="3" id="KW-1185">Reference proteome</keyword>
<dbReference type="Pfam" id="PF00881">
    <property type="entry name" value="Nitroreductase"/>
    <property type="match status" value="1"/>
</dbReference>
<name>A0ABV8F5L6_9ACTN</name>
<dbReference type="Proteomes" id="UP001595698">
    <property type="component" value="Unassembled WGS sequence"/>
</dbReference>
<feature type="domain" description="Nitroreductase" evidence="1">
    <location>
        <begin position="175"/>
        <end position="359"/>
    </location>
</feature>
<organism evidence="2 3">
    <name type="scientific">Streptosporangium jomthongense</name>
    <dbReference type="NCBI Taxonomy" id="1193683"/>
    <lineage>
        <taxon>Bacteria</taxon>
        <taxon>Bacillati</taxon>
        <taxon>Actinomycetota</taxon>
        <taxon>Actinomycetes</taxon>
        <taxon>Streptosporangiales</taxon>
        <taxon>Streptosporangiaceae</taxon>
        <taxon>Streptosporangium</taxon>
    </lineage>
</organism>
<dbReference type="InterPro" id="IPR020051">
    <property type="entry name" value="SagB-type_dehydrogenase"/>
</dbReference>
<dbReference type="SUPFAM" id="SSF55469">
    <property type="entry name" value="FMN-dependent nitroreductase-like"/>
    <property type="match status" value="1"/>
</dbReference>
<dbReference type="CDD" id="cd02142">
    <property type="entry name" value="McbC_SagB-like_oxidoreductase"/>
    <property type="match status" value="1"/>
</dbReference>